<sequence>DRNSSRLISAPYSLYLFKSVSQLAPTFTPDEFLWESIVPGKELVWHDDQILGAPNQVHYSHFLCGQIPLDYSNPDAASAAISMTRIHSIVPHNSSEYRGSILINPGGPGGSGVDMVQIWGANISTIVGPEFDVIGFDPRGISRSIPRVSFFESRSQREVWLKSPDNLHALSMNAPTDTLPRAWAQGIIERQLAGERDDGNLRFINTAHTARDMLRIVQAHGREKLQYWGFSCVVVKPAQFTSPLIQDPAMEDNVERLVIDGVADSENYFATEWSNNLVDTEKTWGTFVDGCVAAGPQGCAFLSPIATELEANIDKIYSSLRVSPIPVRTNTSFGVVDYSMMRSVIFRSLYSPYAKFPVLAGPSPAFKCGCDPSEFRGTAVRCNDGKRMPSSYQDVIEHYQNTSKLSRWADVWQAGRLACAHRTCPRRNWTTELLILILYSAKKMSQGFAGSVVLAQDSAGHCKKYVRGYFLNGTLPEPGIVCPVISSPLPTHDYRAPADAQVALARSAGDHKLLEAVTELAKTFDFPFLGGL</sequence>
<organism evidence="1 2">
    <name type="scientific">Mycena maculata</name>
    <dbReference type="NCBI Taxonomy" id="230809"/>
    <lineage>
        <taxon>Eukaryota</taxon>
        <taxon>Fungi</taxon>
        <taxon>Dikarya</taxon>
        <taxon>Basidiomycota</taxon>
        <taxon>Agaricomycotina</taxon>
        <taxon>Agaricomycetes</taxon>
        <taxon>Agaricomycetidae</taxon>
        <taxon>Agaricales</taxon>
        <taxon>Marasmiineae</taxon>
        <taxon>Mycenaceae</taxon>
        <taxon>Mycena</taxon>
    </lineage>
</organism>
<accession>A0AAD7MT00</accession>
<gene>
    <name evidence="1" type="ORF">DFH07DRAFT_848650</name>
</gene>
<evidence type="ECO:0008006" key="3">
    <source>
        <dbReference type="Google" id="ProtNLM"/>
    </source>
</evidence>
<dbReference type="SUPFAM" id="SSF53474">
    <property type="entry name" value="alpha/beta-Hydrolases"/>
    <property type="match status" value="1"/>
</dbReference>
<name>A0AAD7MT00_9AGAR</name>
<evidence type="ECO:0000313" key="2">
    <source>
        <dbReference type="Proteomes" id="UP001215280"/>
    </source>
</evidence>
<evidence type="ECO:0000313" key="1">
    <source>
        <dbReference type="EMBL" id="KAJ7730614.1"/>
    </source>
</evidence>
<dbReference type="Gene3D" id="3.40.50.1820">
    <property type="entry name" value="alpha/beta hydrolase"/>
    <property type="match status" value="1"/>
</dbReference>
<dbReference type="EMBL" id="JARJLG010000189">
    <property type="protein sequence ID" value="KAJ7730614.1"/>
    <property type="molecule type" value="Genomic_DNA"/>
</dbReference>
<dbReference type="AlphaFoldDB" id="A0AAD7MT00"/>
<dbReference type="Proteomes" id="UP001215280">
    <property type="component" value="Unassembled WGS sequence"/>
</dbReference>
<reference evidence="1" key="1">
    <citation type="submission" date="2023-03" db="EMBL/GenBank/DDBJ databases">
        <title>Massive genome expansion in bonnet fungi (Mycena s.s.) driven by repeated elements and novel gene families across ecological guilds.</title>
        <authorList>
            <consortium name="Lawrence Berkeley National Laboratory"/>
            <person name="Harder C.B."/>
            <person name="Miyauchi S."/>
            <person name="Viragh M."/>
            <person name="Kuo A."/>
            <person name="Thoen E."/>
            <person name="Andreopoulos B."/>
            <person name="Lu D."/>
            <person name="Skrede I."/>
            <person name="Drula E."/>
            <person name="Henrissat B."/>
            <person name="Morin E."/>
            <person name="Kohler A."/>
            <person name="Barry K."/>
            <person name="LaButti K."/>
            <person name="Morin E."/>
            <person name="Salamov A."/>
            <person name="Lipzen A."/>
            <person name="Mereny Z."/>
            <person name="Hegedus B."/>
            <person name="Baldrian P."/>
            <person name="Stursova M."/>
            <person name="Weitz H."/>
            <person name="Taylor A."/>
            <person name="Grigoriev I.V."/>
            <person name="Nagy L.G."/>
            <person name="Martin F."/>
            <person name="Kauserud H."/>
        </authorList>
    </citation>
    <scope>NUCLEOTIDE SEQUENCE</scope>
    <source>
        <strain evidence="1">CBHHK188m</strain>
    </source>
</reference>
<keyword evidence="2" id="KW-1185">Reference proteome</keyword>
<comment type="caution">
    <text evidence="1">The sequence shown here is derived from an EMBL/GenBank/DDBJ whole genome shotgun (WGS) entry which is preliminary data.</text>
</comment>
<dbReference type="InterPro" id="IPR029058">
    <property type="entry name" value="AB_hydrolase_fold"/>
</dbReference>
<protein>
    <recommendedName>
        <fullName evidence="3">AB hydrolase-1 domain-containing protein</fullName>
    </recommendedName>
</protein>
<proteinExistence type="predicted"/>
<feature type="non-terminal residue" evidence="1">
    <location>
        <position position="532"/>
    </location>
</feature>